<dbReference type="Proteomes" id="UP000664940">
    <property type="component" value="Unassembled WGS sequence"/>
</dbReference>
<protein>
    <submittedName>
        <fullName evidence="1">Uncharacterized protein</fullName>
    </submittedName>
</protein>
<dbReference type="AlphaFoldDB" id="A0A833Z9D1"/>
<reference evidence="1 2" key="1">
    <citation type="journal article" date="2020" name="Nature">
        <title>Six reference-quality genomes reveal evolution of bat adaptations.</title>
        <authorList>
            <person name="Jebb D."/>
            <person name="Huang Z."/>
            <person name="Pippel M."/>
            <person name="Hughes G.M."/>
            <person name="Lavrichenko K."/>
            <person name="Devanna P."/>
            <person name="Winkler S."/>
            <person name="Jermiin L.S."/>
            <person name="Skirmuntt E.C."/>
            <person name="Katzourakis A."/>
            <person name="Burkitt-Gray L."/>
            <person name="Ray D.A."/>
            <person name="Sullivan K.A.M."/>
            <person name="Roscito J.G."/>
            <person name="Kirilenko B.M."/>
            <person name="Davalos L.M."/>
            <person name="Corthals A.P."/>
            <person name="Power M.L."/>
            <person name="Jones G."/>
            <person name="Ransome R.D."/>
            <person name="Dechmann D.K.N."/>
            <person name="Locatelli A.G."/>
            <person name="Puechmaille S.J."/>
            <person name="Fedrigo O."/>
            <person name="Jarvis E.D."/>
            <person name="Hiller M."/>
            <person name="Vernes S.C."/>
            <person name="Myers E.W."/>
            <person name="Teeling E.C."/>
        </authorList>
    </citation>
    <scope>NUCLEOTIDE SEQUENCE [LARGE SCALE GENOMIC DNA]</scope>
    <source>
        <strain evidence="1">Bat1K_MPI-CBG_1</strain>
    </source>
</reference>
<accession>A0A833Z9D1</accession>
<gene>
    <name evidence="1" type="ORF">HJG60_008279</name>
</gene>
<proteinExistence type="predicted"/>
<evidence type="ECO:0000313" key="1">
    <source>
        <dbReference type="EMBL" id="KAF6088454.1"/>
    </source>
</evidence>
<evidence type="ECO:0000313" key="2">
    <source>
        <dbReference type="Proteomes" id="UP000664940"/>
    </source>
</evidence>
<name>A0A833Z9D1_9CHIR</name>
<dbReference type="EMBL" id="JABVXQ010000010">
    <property type="protein sequence ID" value="KAF6088454.1"/>
    <property type="molecule type" value="Genomic_DNA"/>
</dbReference>
<comment type="caution">
    <text evidence="1">The sequence shown here is derived from an EMBL/GenBank/DDBJ whole genome shotgun (WGS) entry which is preliminary data.</text>
</comment>
<sequence>MLSPAVLQPVSPWGPKAFGQRAAPDRKWALRPSAAVYGKEILLTHGFQDCFQIIETPGRDAGKHRRCEEEAAGFFSPSFTCLPKVQRESQPLRAGRVFRPRGRAPGRPAEIGGGRARPCWNPCDVTRVFLGVYAPPPASY</sequence>
<organism evidence="1 2">
    <name type="scientific">Phyllostomus discolor</name>
    <name type="common">pale spear-nosed bat</name>
    <dbReference type="NCBI Taxonomy" id="89673"/>
    <lineage>
        <taxon>Eukaryota</taxon>
        <taxon>Metazoa</taxon>
        <taxon>Chordata</taxon>
        <taxon>Craniata</taxon>
        <taxon>Vertebrata</taxon>
        <taxon>Euteleostomi</taxon>
        <taxon>Mammalia</taxon>
        <taxon>Eutheria</taxon>
        <taxon>Laurasiatheria</taxon>
        <taxon>Chiroptera</taxon>
        <taxon>Yangochiroptera</taxon>
        <taxon>Phyllostomidae</taxon>
        <taxon>Phyllostominae</taxon>
        <taxon>Phyllostomus</taxon>
    </lineage>
</organism>